<organism evidence="2 3">
    <name type="scientific">Fomitopsis schrenkii</name>
    <name type="common">Brown rot fungus</name>
    <dbReference type="NCBI Taxonomy" id="2126942"/>
    <lineage>
        <taxon>Eukaryota</taxon>
        <taxon>Fungi</taxon>
        <taxon>Dikarya</taxon>
        <taxon>Basidiomycota</taxon>
        <taxon>Agaricomycotina</taxon>
        <taxon>Agaricomycetes</taxon>
        <taxon>Polyporales</taxon>
        <taxon>Fomitopsis</taxon>
    </lineage>
</organism>
<evidence type="ECO:0000256" key="1">
    <source>
        <dbReference type="SAM" id="MobiDB-lite"/>
    </source>
</evidence>
<evidence type="ECO:0000313" key="2">
    <source>
        <dbReference type="EMBL" id="EPT01897.1"/>
    </source>
</evidence>
<proteinExistence type="predicted"/>
<dbReference type="OrthoDB" id="2801588at2759"/>
<dbReference type="EMBL" id="KE504139">
    <property type="protein sequence ID" value="EPT01897.1"/>
    <property type="molecule type" value="Genomic_DNA"/>
</dbReference>
<evidence type="ECO:0008006" key="4">
    <source>
        <dbReference type="Google" id="ProtNLM"/>
    </source>
</evidence>
<dbReference type="STRING" id="743788.S8EA75"/>
<dbReference type="InParanoid" id="S8EA75"/>
<feature type="region of interest" description="Disordered" evidence="1">
    <location>
        <begin position="535"/>
        <end position="558"/>
    </location>
</feature>
<sequence>MDLIAGIVAIRPPRYCSGSITRFPQEIYDYIIDFLWYDPAVLARCCLVCSAFLPVAAYHLEQFGFLHISSRASFTIYARAFRAKENRRFHKIHALSMAEDPQFPFIYHFSISMPGCYVPGATKLYIDGVDWAIRPPHLRFFDCLTFYSRVTYLSLLSCRFKNAAQLRRLINALPGLNTLVLDGIDGSTLCDVPTTAVLRPTLNANRIQDITLLDPLKWADLSRLADSRVAIRNILSFCARYPSISQLSLGIEYLDSLACVLRLMYNFPLLSHLEVHGSRNAMFVDVSQWQGFDIEHADVAALHLTRNRFSTFQLRDIPTVCALCLMELVATPEACNDLISLCVTHRDSTGPIAQLLQAVTNTLRLAGAALGWVEFDWYCNRGLLAGCIPESDFSPNTSLQNVFVSLQVPQKPHTIERTLVSIISSITSSCLTLLSISLDVTAAVTSEAHHPFGNGDVSQRRGSEVTVDDFHTILNAGLFHDLPPNGVRIDIRADPFGSTRTVATQAIVQVKRRLDALFAPWLARNILEISYSPDPGTSPRTHATFRAHTDQVDPENIA</sequence>
<dbReference type="AlphaFoldDB" id="S8EA75"/>
<dbReference type="Proteomes" id="UP000015241">
    <property type="component" value="Unassembled WGS sequence"/>
</dbReference>
<evidence type="ECO:0000313" key="3">
    <source>
        <dbReference type="Proteomes" id="UP000015241"/>
    </source>
</evidence>
<reference evidence="2 3" key="1">
    <citation type="journal article" date="2012" name="Science">
        <title>The Paleozoic origin of enzymatic lignin decomposition reconstructed from 31 fungal genomes.</title>
        <authorList>
            <person name="Floudas D."/>
            <person name="Binder M."/>
            <person name="Riley R."/>
            <person name="Barry K."/>
            <person name="Blanchette R.A."/>
            <person name="Henrissat B."/>
            <person name="Martinez A.T."/>
            <person name="Otillar R."/>
            <person name="Spatafora J.W."/>
            <person name="Yadav J.S."/>
            <person name="Aerts A."/>
            <person name="Benoit I."/>
            <person name="Boyd A."/>
            <person name="Carlson A."/>
            <person name="Copeland A."/>
            <person name="Coutinho P.M."/>
            <person name="de Vries R.P."/>
            <person name="Ferreira P."/>
            <person name="Findley K."/>
            <person name="Foster B."/>
            <person name="Gaskell J."/>
            <person name="Glotzer D."/>
            <person name="Gorecki P."/>
            <person name="Heitman J."/>
            <person name="Hesse C."/>
            <person name="Hori C."/>
            <person name="Igarashi K."/>
            <person name="Jurgens J.A."/>
            <person name="Kallen N."/>
            <person name="Kersten P."/>
            <person name="Kohler A."/>
            <person name="Kuees U."/>
            <person name="Kumar T.K.A."/>
            <person name="Kuo A."/>
            <person name="LaButti K."/>
            <person name="Larrondo L.F."/>
            <person name="Lindquist E."/>
            <person name="Ling A."/>
            <person name="Lombard V."/>
            <person name="Lucas S."/>
            <person name="Lundell T."/>
            <person name="Martin R."/>
            <person name="McLaughlin D.J."/>
            <person name="Morgenstern I."/>
            <person name="Morin E."/>
            <person name="Murat C."/>
            <person name="Nagy L.G."/>
            <person name="Nolan M."/>
            <person name="Ohm R.A."/>
            <person name="Patyshakuliyeva A."/>
            <person name="Rokas A."/>
            <person name="Ruiz-Duenas F.J."/>
            <person name="Sabat G."/>
            <person name="Salamov A."/>
            <person name="Samejima M."/>
            <person name="Schmutz J."/>
            <person name="Slot J.C."/>
            <person name="St John F."/>
            <person name="Stenlid J."/>
            <person name="Sun H."/>
            <person name="Sun S."/>
            <person name="Syed K."/>
            <person name="Tsang A."/>
            <person name="Wiebenga A."/>
            <person name="Young D."/>
            <person name="Pisabarro A."/>
            <person name="Eastwood D.C."/>
            <person name="Martin F."/>
            <person name="Cullen D."/>
            <person name="Grigoriev I.V."/>
            <person name="Hibbett D.S."/>
        </authorList>
    </citation>
    <scope>NUCLEOTIDE SEQUENCE</scope>
    <source>
        <strain evidence="3">FP-58527</strain>
    </source>
</reference>
<accession>S8EA75</accession>
<name>S8EA75_FOMSC</name>
<gene>
    <name evidence="2" type="ORF">FOMPIDRAFT_1048489</name>
</gene>
<keyword evidence="3" id="KW-1185">Reference proteome</keyword>
<protein>
    <recommendedName>
        <fullName evidence="4">F-box domain-containing protein</fullName>
    </recommendedName>
</protein>
<dbReference type="HOGENOM" id="CLU_037872_0_0_1"/>